<keyword evidence="1" id="KW-0812">Transmembrane</keyword>
<reference evidence="3" key="1">
    <citation type="journal article" date="2019" name="Int. J. Syst. Evol. Microbiol.">
        <title>The Global Catalogue of Microorganisms (GCM) 10K type strain sequencing project: providing services to taxonomists for standard genome sequencing and annotation.</title>
        <authorList>
            <consortium name="The Broad Institute Genomics Platform"/>
            <consortium name="The Broad Institute Genome Sequencing Center for Infectious Disease"/>
            <person name="Wu L."/>
            <person name="Ma J."/>
        </authorList>
    </citation>
    <scope>NUCLEOTIDE SEQUENCE [LARGE SCALE GENOMIC DNA]</scope>
    <source>
        <strain evidence="3">CGMCC 1.12471</strain>
    </source>
</reference>
<comment type="caution">
    <text evidence="2">The sequence shown here is derived from an EMBL/GenBank/DDBJ whole genome shotgun (WGS) entry which is preliminary data.</text>
</comment>
<evidence type="ECO:0000313" key="3">
    <source>
        <dbReference type="Proteomes" id="UP001597347"/>
    </source>
</evidence>
<protein>
    <submittedName>
        <fullName evidence="2">Uncharacterized protein</fullName>
    </submittedName>
</protein>
<organism evidence="2 3">
    <name type="scientific">Amnibacterium endophyticum</name>
    <dbReference type="NCBI Taxonomy" id="2109337"/>
    <lineage>
        <taxon>Bacteria</taxon>
        <taxon>Bacillati</taxon>
        <taxon>Actinomycetota</taxon>
        <taxon>Actinomycetes</taxon>
        <taxon>Micrococcales</taxon>
        <taxon>Microbacteriaceae</taxon>
        <taxon>Amnibacterium</taxon>
    </lineage>
</organism>
<gene>
    <name evidence="2" type="ORF">ACFSBI_10455</name>
</gene>
<keyword evidence="1" id="KW-0472">Membrane</keyword>
<dbReference type="Proteomes" id="UP001597347">
    <property type="component" value="Unassembled WGS sequence"/>
</dbReference>
<name>A0ABW4LFG2_9MICO</name>
<keyword evidence="3" id="KW-1185">Reference proteome</keyword>
<sequence>MTAEQLTEQLTAFATAGLVIGVLFAAALGLTAWRLRRGSGTARIWLIVLTVLSIAPLNVQALLVAVVLAVASVLTFRSSVTDWIRSRRP</sequence>
<keyword evidence="1" id="KW-1133">Transmembrane helix</keyword>
<dbReference type="EMBL" id="JBHUEA010000015">
    <property type="protein sequence ID" value="MFD1721973.1"/>
    <property type="molecule type" value="Genomic_DNA"/>
</dbReference>
<evidence type="ECO:0000256" key="1">
    <source>
        <dbReference type="SAM" id="Phobius"/>
    </source>
</evidence>
<accession>A0ABW4LFG2</accession>
<proteinExistence type="predicted"/>
<feature type="transmembrane region" description="Helical" evidence="1">
    <location>
        <begin position="12"/>
        <end position="33"/>
    </location>
</feature>
<feature type="transmembrane region" description="Helical" evidence="1">
    <location>
        <begin position="45"/>
        <end position="74"/>
    </location>
</feature>
<evidence type="ECO:0000313" key="2">
    <source>
        <dbReference type="EMBL" id="MFD1721973.1"/>
    </source>
</evidence>
<dbReference type="RefSeq" id="WP_377934685.1">
    <property type="nucleotide sequence ID" value="NZ_JBHUEA010000015.1"/>
</dbReference>